<feature type="region of interest" description="Disordered" evidence="2">
    <location>
        <begin position="35"/>
        <end position="168"/>
    </location>
</feature>
<sequence length="179" mass="18571">DPSAYPQPTSQDLASFWELLQLAIEDVRVKFQDLQRLKDSGWRLPAEKKEDKKGPPPLPKKPLGGVTGSLRADSVSDGVGGGSGAGGGSTGNSASGSGAGAGIGVGTGGGGGGMLVVSRGSQGPGLPLREKSLDLGDRQRQETRRRLLQTKRSASFRQNSATESADSIEIYIPEAQTRL</sequence>
<proteinExistence type="inferred from homology"/>
<dbReference type="Pfam" id="PF03359">
    <property type="entry name" value="GKAP"/>
    <property type="match status" value="1"/>
</dbReference>
<dbReference type="GO" id="GO:0060090">
    <property type="term" value="F:molecular adaptor activity"/>
    <property type="evidence" value="ECO:0007669"/>
    <property type="project" value="TreeGrafter"/>
</dbReference>
<feature type="non-terminal residue" evidence="4">
    <location>
        <position position="1"/>
    </location>
</feature>
<name>A0A8M1KMQ8_CLUHA</name>
<dbReference type="GO" id="GO:0098978">
    <property type="term" value="C:glutamatergic synapse"/>
    <property type="evidence" value="ECO:0007669"/>
    <property type="project" value="TreeGrafter"/>
</dbReference>
<feature type="compositionally biased region" description="Gly residues" evidence="2">
    <location>
        <begin position="97"/>
        <end position="114"/>
    </location>
</feature>
<dbReference type="InterPro" id="IPR005026">
    <property type="entry name" value="SAPAP"/>
</dbReference>
<accession>A0A8M1KMQ8</accession>
<dbReference type="AlphaFoldDB" id="A0A8M1KMQ8"/>
<feature type="compositionally biased region" description="Polar residues" evidence="2">
    <location>
        <begin position="153"/>
        <end position="165"/>
    </location>
</feature>
<dbReference type="GO" id="GO:0099572">
    <property type="term" value="C:postsynaptic specialization"/>
    <property type="evidence" value="ECO:0007669"/>
    <property type="project" value="TreeGrafter"/>
</dbReference>
<dbReference type="GeneID" id="122132247"/>
<gene>
    <name evidence="4" type="primary">LOC122132247</name>
</gene>
<dbReference type="OrthoDB" id="10036956at2759"/>
<comment type="similarity">
    <text evidence="1">Belongs to the SAPAP family.</text>
</comment>
<feature type="compositionally biased region" description="Gly residues" evidence="2">
    <location>
        <begin position="78"/>
        <end position="90"/>
    </location>
</feature>
<dbReference type="KEGG" id="char:122132247"/>
<evidence type="ECO:0000313" key="3">
    <source>
        <dbReference type="Proteomes" id="UP000515152"/>
    </source>
</evidence>
<dbReference type="GO" id="GO:0023052">
    <property type="term" value="P:signaling"/>
    <property type="evidence" value="ECO:0007669"/>
    <property type="project" value="InterPro"/>
</dbReference>
<evidence type="ECO:0000256" key="2">
    <source>
        <dbReference type="SAM" id="MobiDB-lite"/>
    </source>
</evidence>
<dbReference type="PANTHER" id="PTHR12353:SF4">
    <property type="entry name" value="DISKS LARGE-ASSOCIATED PROTEIN 3"/>
    <property type="match status" value="1"/>
</dbReference>
<dbReference type="RefSeq" id="XP_042563014.1">
    <property type="nucleotide sequence ID" value="XM_042707080.1"/>
</dbReference>
<keyword evidence="3" id="KW-1185">Reference proteome</keyword>
<reference evidence="4" key="1">
    <citation type="submission" date="2025-08" db="UniProtKB">
        <authorList>
            <consortium name="RefSeq"/>
        </authorList>
    </citation>
    <scope>IDENTIFICATION</scope>
</reference>
<dbReference type="Proteomes" id="UP000515152">
    <property type="component" value="Unplaced"/>
</dbReference>
<evidence type="ECO:0000256" key="1">
    <source>
        <dbReference type="ARBA" id="ARBA00008839"/>
    </source>
</evidence>
<protein>
    <submittedName>
        <fullName evidence="4">Disks large-associated protein 3-like</fullName>
    </submittedName>
</protein>
<organism evidence="3 4">
    <name type="scientific">Clupea harengus</name>
    <name type="common">Atlantic herring</name>
    <dbReference type="NCBI Taxonomy" id="7950"/>
    <lineage>
        <taxon>Eukaryota</taxon>
        <taxon>Metazoa</taxon>
        <taxon>Chordata</taxon>
        <taxon>Craniata</taxon>
        <taxon>Vertebrata</taxon>
        <taxon>Euteleostomi</taxon>
        <taxon>Actinopterygii</taxon>
        <taxon>Neopterygii</taxon>
        <taxon>Teleostei</taxon>
        <taxon>Clupei</taxon>
        <taxon>Clupeiformes</taxon>
        <taxon>Clupeoidei</taxon>
        <taxon>Clupeidae</taxon>
        <taxon>Clupea</taxon>
    </lineage>
</organism>
<feature type="compositionally biased region" description="Basic and acidic residues" evidence="2">
    <location>
        <begin position="128"/>
        <end position="145"/>
    </location>
</feature>
<dbReference type="PANTHER" id="PTHR12353">
    <property type="entry name" value="DISKS LARGE-ASSOCIATED PROTEIN DAP SAP90/PSD-95-ASSOCIATED PROTEIN"/>
    <property type="match status" value="1"/>
</dbReference>
<feature type="compositionally biased region" description="Basic and acidic residues" evidence="2">
    <location>
        <begin position="35"/>
        <end position="54"/>
    </location>
</feature>
<evidence type="ECO:0000313" key="4">
    <source>
        <dbReference type="RefSeq" id="XP_042563014.1"/>
    </source>
</evidence>